<dbReference type="Gene3D" id="3.90.190.10">
    <property type="entry name" value="Protein tyrosine phosphatase superfamily"/>
    <property type="match status" value="2"/>
</dbReference>
<organism evidence="17 18">
    <name type="scientific">Achlya hypogyna</name>
    <name type="common">Oomycete</name>
    <name type="synonym">Protoachlya hypogyna</name>
    <dbReference type="NCBI Taxonomy" id="1202772"/>
    <lineage>
        <taxon>Eukaryota</taxon>
        <taxon>Sar</taxon>
        <taxon>Stramenopiles</taxon>
        <taxon>Oomycota</taxon>
        <taxon>Saprolegniomycetes</taxon>
        <taxon>Saprolegniales</taxon>
        <taxon>Achlyaceae</taxon>
        <taxon>Achlya</taxon>
    </lineage>
</organism>
<protein>
    <recommendedName>
        <fullName evidence="4">protein-tyrosine-phosphatase</fullName>
        <ecNumber evidence="4">3.1.3.48</ecNumber>
    </recommendedName>
</protein>
<evidence type="ECO:0000256" key="8">
    <source>
        <dbReference type="ARBA" id="ARBA00022776"/>
    </source>
</evidence>
<proteinExistence type="inferred from homology"/>
<evidence type="ECO:0000313" key="17">
    <source>
        <dbReference type="EMBL" id="OQR99135.1"/>
    </source>
</evidence>
<dbReference type="Proteomes" id="UP000243579">
    <property type="component" value="Unassembled WGS sequence"/>
</dbReference>
<evidence type="ECO:0000256" key="2">
    <source>
        <dbReference type="ARBA" id="ARBA00004496"/>
    </source>
</evidence>
<dbReference type="InterPro" id="IPR029260">
    <property type="entry name" value="DSPn"/>
</dbReference>
<dbReference type="GO" id="GO:0051301">
    <property type="term" value="P:cell division"/>
    <property type="evidence" value="ECO:0007669"/>
    <property type="project" value="UniProtKB-KW"/>
</dbReference>
<evidence type="ECO:0000256" key="11">
    <source>
        <dbReference type="ARBA" id="ARBA00023242"/>
    </source>
</evidence>
<sequence>MSTVARLESLPASSLQALVQRITNLSSDALMGLLGVVAEHEPSLHLWQIDFIDEIQLDLQAMQPLTLSAIANYRHFLPCITIQVLMAATRSGSVADLGQAIEFLPGKLFYMAVAAPPKAKDGTIFFSIDTQLVYWNYCLDFGPLNIGHVFRFNDIIAEHLAHAAKSNAKVVFYSSTNGQRRANAVCLLGCWAMLFQKLDAATAYAPFEKLSFPPFHDATDFECTYDLSIKNVLDGLERGIKSNYVDVHSFDVDEYQHYEKVENGDLSWVSRKFIAFAGPHNKYSNKNGQITLPPEHYIPYFKQKNVTLVVRLNDKCYDKSRFVAAGIDHLDLYYPDGTNAPMSIIKQFIEASEKTPGAVAVHCKAGLGRTGTCIGCYMMKHEQFTAREVIGWLRLCRPGSVIGPQQDFMEEIQDIMRNAINASLPSEEADDATAIAKGAPSPGRFRSEGSSILTSLGDMRKAGIKVLMPGKGLSLGRPAPNKKTINPQGDYLIAQKQSNSPPQSPARSPPKSPLRPR</sequence>
<comment type="similarity">
    <text evidence="3">Belongs to the protein-tyrosine phosphatase family. Non-receptor class CDC14 subfamily.</text>
</comment>
<evidence type="ECO:0000256" key="1">
    <source>
        <dbReference type="ARBA" id="ARBA00004123"/>
    </source>
</evidence>
<feature type="region of interest" description="Disordered" evidence="14">
    <location>
        <begin position="470"/>
        <end position="517"/>
    </location>
</feature>
<dbReference type="GO" id="GO:0033554">
    <property type="term" value="P:cellular response to stress"/>
    <property type="evidence" value="ECO:0007669"/>
    <property type="project" value="UniProtKB-ARBA"/>
</dbReference>
<dbReference type="GO" id="GO:0051321">
    <property type="term" value="P:meiotic cell cycle"/>
    <property type="evidence" value="ECO:0007669"/>
    <property type="project" value="UniProtKB-KW"/>
</dbReference>
<keyword evidence="9" id="KW-0378">Hydrolase</keyword>
<dbReference type="InterPro" id="IPR020422">
    <property type="entry name" value="TYR_PHOSPHATASE_DUAL_dom"/>
</dbReference>
<feature type="domain" description="Tyrosine specific protein phosphatases" evidence="16">
    <location>
        <begin position="346"/>
        <end position="408"/>
    </location>
</feature>
<dbReference type="SUPFAM" id="SSF52799">
    <property type="entry name" value="(Phosphotyrosine protein) phosphatases II"/>
    <property type="match status" value="2"/>
</dbReference>
<dbReference type="OrthoDB" id="266663at2759"/>
<feature type="domain" description="Tyrosine-protein phosphatase" evidence="15">
    <location>
        <begin position="265"/>
        <end position="421"/>
    </location>
</feature>
<dbReference type="STRING" id="1202772.A0A1V9ZMB1"/>
<dbReference type="CDD" id="cd17657">
    <property type="entry name" value="CDC14_N"/>
    <property type="match status" value="1"/>
</dbReference>
<evidence type="ECO:0000259" key="16">
    <source>
        <dbReference type="PROSITE" id="PS50056"/>
    </source>
</evidence>
<dbReference type="InterPro" id="IPR044506">
    <property type="entry name" value="CDC14_C"/>
</dbReference>
<evidence type="ECO:0000256" key="4">
    <source>
        <dbReference type="ARBA" id="ARBA00013064"/>
    </source>
</evidence>
<keyword evidence="5" id="KW-0963">Cytoplasm</keyword>
<keyword evidence="18" id="KW-1185">Reference proteome</keyword>
<evidence type="ECO:0000256" key="3">
    <source>
        <dbReference type="ARBA" id="ARBA00007315"/>
    </source>
</evidence>
<dbReference type="EC" id="3.1.3.48" evidence="4"/>
<keyword evidence="12" id="KW-0469">Meiosis</keyword>
<keyword evidence="6" id="KW-0597">Phosphoprotein</keyword>
<dbReference type="Pfam" id="PF14671">
    <property type="entry name" value="DSPn"/>
    <property type="match status" value="1"/>
</dbReference>
<name>A0A1V9ZMB1_ACHHY</name>
<dbReference type="SMART" id="SM00195">
    <property type="entry name" value="DSPc"/>
    <property type="match status" value="1"/>
</dbReference>
<dbReference type="GO" id="GO:0032954">
    <property type="term" value="P:regulation of cytokinetic process"/>
    <property type="evidence" value="ECO:0007669"/>
    <property type="project" value="UniProtKB-ARBA"/>
</dbReference>
<dbReference type="InterPro" id="IPR000340">
    <property type="entry name" value="Dual-sp_phosphatase_cat-dom"/>
</dbReference>
<evidence type="ECO:0000259" key="15">
    <source>
        <dbReference type="PROSITE" id="PS50054"/>
    </source>
</evidence>
<dbReference type="InterPro" id="IPR000387">
    <property type="entry name" value="Tyr_Pase_dom"/>
</dbReference>
<keyword evidence="8" id="KW-0498">Mitosis</keyword>
<reference evidence="17 18" key="1">
    <citation type="journal article" date="2014" name="Genome Biol. Evol.">
        <title>The secreted proteins of Achlya hypogyna and Thraustotheca clavata identify the ancestral oomycete secretome and reveal gene acquisitions by horizontal gene transfer.</title>
        <authorList>
            <person name="Misner I."/>
            <person name="Blouin N."/>
            <person name="Leonard G."/>
            <person name="Richards T.A."/>
            <person name="Lane C.E."/>
        </authorList>
    </citation>
    <scope>NUCLEOTIDE SEQUENCE [LARGE SCALE GENOMIC DNA]</scope>
    <source>
        <strain evidence="17 18">ATCC 48635</strain>
    </source>
</reference>
<dbReference type="InterPro" id="IPR050561">
    <property type="entry name" value="PTP"/>
</dbReference>
<evidence type="ECO:0000256" key="13">
    <source>
        <dbReference type="ARBA" id="ARBA00023306"/>
    </source>
</evidence>
<evidence type="ECO:0000313" key="18">
    <source>
        <dbReference type="Proteomes" id="UP000243579"/>
    </source>
</evidence>
<keyword evidence="13" id="KW-0131">Cell cycle</keyword>
<keyword evidence="10" id="KW-0904">Protein phosphatase</keyword>
<dbReference type="InterPro" id="IPR016130">
    <property type="entry name" value="Tyr_Pase_AS"/>
</dbReference>
<accession>A0A1V9ZMB1</accession>
<dbReference type="GO" id="GO:0031981">
    <property type="term" value="C:nuclear lumen"/>
    <property type="evidence" value="ECO:0007669"/>
    <property type="project" value="UniProtKB-ARBA"/>
</dbReference>
<dbReference type="GO" id="GO:0000278">
    <property type="term" value="P:mitotic cell cycle"/>
    <property type="evidence" value="ECO:0007669"/>
    <property type="project" value="UniProtKB-ARBA"/>
</dbReference>
<comment type="caution">
    <text evidence="17">The sequence shown here is derived from an EMBL/GenBank/DDBJ whole genome shotgun (WGS) entry which is preliminary data.</text>
</comment>
<comment type="subcellular location">
    <subcellularLocation>
        <location evidence="2">Cytoplasm</location>
    </subcellularLocation>
    <subcellularLocation>
        <location evidence="1">Nucleus</location>
    </subcellularLocation>
</comment>
<gene>
    <name evidence="17" type="ORF">ACHHYP_07258</name>
</gene>
<feature type="compositionally biased region" description="Pro residues" evidence="14">
    <location>
        <begin position="502"/>
        <end position="517"/>
    </location>
</feature>
<dbReference type="PANTHER" id="PTHR23339">
    <property type="entry name" value="TYROSINE SPECIFIC PROTEIN PHOSPHATASE AND DUAL SPECIFICITY PROTEIN PHOSPHATASE"/>
    <property type="match status" value="1"/>
</dbReference>
<evidence type="ECO:0000256" key="12">
    <source>
        <dbReference type="ARBA" id="ARBA00023254"/>
    </source>
</evidence>
<dbReference type="InterPro" id="IPR029021">
    <property type="entry name" value="Prot-tyrosine_phosphatase-like"/>
</dbReference>
<evidence type="ECO:0000256" key="7">
    <source>
        <dbReference type="ARBA" id="ARBA00022618"/>
    </source>
</evidence>
<dbReference type="PROSITE" id="PS50056">
    <property type="entry name" value="TYR_PHOSPHATASE_2"/>
    <property type="match status" value="1"/>
</dbReference>
<dbReference type="GO" id="GO:0007096">
    <property type="term" value="P:regulation of exit from mitosis"/>
    <property type="evidence" value="ECO:0007669"/>
    <property type="project" value="UniProtKB-ARBA"/>
</dbReference>
<evidence type="ECO:0000256" key="9">
    <source>
        <dbReference type="ARBA" id="ARBA00022801"/>
    </source>
</evidence>
<evidence type="ECO:0000256" key="5">
    <source>
        <dbReference type="ARBA" id="ARBA00022490"/>
    </source>
</evidence>
<evidence type="ECO:0000256" key="14">
    <source>
        <dbReference type="SAM" id="MobiDB-lite"/>
    </source>
</evidence>
<keyword evidence="11" id="KW-0539">Nucleus</keyword>
<keyword evidence="7" id="KW-0132">Cell division</keyword>
<dbReference type="FunFam" id="3.90.190.10:FF:000038">
    <property type="entry name" value="Tyrosine-protein phosphatase CDC14"/>
    <property type="match status" value="1"/>
</dbReference>
<evidence type="ECO:0000256" key="6">
    <source>
        <dbReference type="ARBA" id="ARBA00022553"/>
    </source>
</evidence>
<dbReference type="CDD" id="cd14499">
    <property type="entry name" value="CDC14_C"/>
    <property type="match status" value="1"/>
</dbReference>
<dbReference type="EMBL" id="JNBR01000074">
    <property type="protein sequence ID" value="OQR99135.1"/>
    <property type="molecule type" value="Genomic_DNA"/>
</dbReference>
<dbReference type="PROSITE" id="PS00383">
    <property type="entry name" value="TYR_PHOSPHATASE_1"/>
    <property type="match status" value="1"/>
</dbReference>
<dbReference type="Pfam" id="PF00782">
    <property type="entry name" value="DSPc"/>
    <property type="match status" value="1"/>
</dbReference>
<dbReference type="AlphaFoldDB" id="A0A1V9ZMB1"/>
<dbReference type="GO" id="GO:0005856">
    <property type="term" value="C:cytoskeleton"/>
    <property type="evidence" value="ECO:0007669"/>
    <property type="project" value="UniProtKB-ARBA"/>
</dbReference>
<dbReference type="GO" id="GO:0004725">
    <property type="term" value="F:protein tyrosine phosphatase activity"/>
    <property type="evidence" value="ECO:0007669"/>
    <property type="project" value="UniProtKB-EC"/>
</dbReference>
<evidence type="ECO:0000256" key="10">
    <source>
        <dbReference type="ARBA" id="ARBA00022912"/>
    </source>
</evidence>
<dbReference type="GO" id="GO:0005737">
    <property type="term" value="C:cytoplasm"/>
    <property type="evidence" value="ECO:0007669"/>
    <property type="project" value="UniProtKB-SubCell"/>
</dbReference>
<dbReference type="PROSITE" id="PS50054">
    <property type="entry name" value="TYR_PHOSPHATASE_DUAL"/>
    <property type="match status" value="1"/>
</dbReference>